<proteinExistence type="predicted"/>
<dbReference type="EMBL" id="CAJVQC010079486">
    <property type="protein sequence ID" value="CAG8817169.1"/>
    <property type="molecule type" value="Genomic_DNA"/>
</dbReference>
<protein>
    <submittedName>
        <fullName evidence="1">1505_t:CDS:1</fullName>
    </submittedName>
</protein>
<sequence length="79" mass="8842">ETDKTGKAGKIGETGEMGDFDEICEIELFTAILFISIYGLIWSRVNAKDQWTFNNTPSDEAYEPSIIEYIGNYGNAIIL</sequence>
<dbReference type="Proteomes" id="UP000789920">
    <property type="component" value="Unassembled WGS sequence"/>
</dbReference>
<keyword evidence="2" id="KW-1185">Reference proteome</keyword>
<name>A0ACA9RZA3_9GLOM</name>
<feature type="non-terminal residue" evidence="1">
    <location>
        <position position="79"/>
    </location>
</feature>
<accession>A0ACA9RZA3</accession>
<organism evidence="1 2">
    <name type="scientific">Racocetra persica</name>
    <dbReference type="NCBI Taxonomy" id="160502"/>
    <lineage>
        <taxon>Eukaryota</taxon>
        <taxon>Fungi</taxon>
        <taxon>Fungi incertae sedis</taxon>
        <taxon>Mucoromycota</taxon>
        <taxon>Glomeromycotina</taxon>
        <taxon>Glomeromycetes</taxon>
        <taxon>Diversisporales</taxon>
        <taxon>Gigasporaceae</taxon>
        <taxon>Racocetra</taxon>
    </lineage>
</organism>
<comment type="caution">
    <text evidence="1">The sequence shown here is derived from an EMBL/GenBank/DDBJ whole genome shotgun (WGS) entry which is preliminary data.</text>
</comment>
<reference evidence="1" key="1">
    <citation type="submission" date="2021-06" db="EMBL/GenBank/DDBJ databases">
        <authorList>
            <person name="Kallberg Y."/>
            <person name="Tangrot J."/>
            <person name="Rosling A."/>
        </authorList>
    </citation>
    <scope>NUCLEOTIDE SEQUENCE</scope>
    <source>
        <strain evidence="1">MA461A</strain>
    </source>
</reference>
<evidence type="ECO:0000313" key="1">
    <source>
        <dbReference type="EMBL" id="CAG8817169.1"/>
    </source>
</evidence>
<evidence type="ECO:0000313" key="2">
    <source>
        <dbReference type="Proteomes" id="UP000789920"/>
    </source>
</evidence>
<feature type="non-terminal residue" evidence="1">
    <location>
        <position position="1"/>
    </location>
</feature>
<gene>
    <name evidence="1" type="ORF">RPERSI_LOCUS24618</name>
</gene>